<feature type="compositionally biased region" description="Acidic residues" evidence="2">
    <location>
        <begin position="201"/>
        <end position="214"/>
    </location>
</feature>
<dbReference type="Gene3D" id="2.20.70.10">
    <property type="match status" value="2"/>
</dbReference>
<evidence type="ECO:0000256" key="1">
    <source>
        <dbReference type="ARBA" id="ARBA00022737"/>
    </source>
</evidence>
<name>A0A0G2DSU1_PHACM</name>
<dbReference type="Pfam" id="PF00397">
    <property type="entry name" value="WW"/>
    <property type="match status" value="1"/>
</dbReference>
<reference evidence="4 5" key="1">
    <citation type="submission" date="2015-05" db="EMBL/GenBank/DDBJ databases">
        <title>Distinctive expansion of gene families associated with plant cell wall degradation and secondary metabolism in the genomes of grapevine trunk pathogens.</title>
        <authorList>
            <person name="Lawrence D.P."/>
            <person name="Travadon R."/>
            <person name="Rolshausen P.E."/>
            <person name="Baumgartner K."/>
        </authorList>
    </citation>
    <scope>NUCLEOTIDE SEQUENCE [LARGE SCALE GENOMIC DNA]</scope>
    <source>
        <strain evidence="4">UCRPC4</strain>
    </source>
</reference>
<feature type="compositionally biased region" description="Basic and acidic residues" evidence="2">
    <location>
        <begin position="488"/>
        <end position="503"/>
    </location>
</feature>
<dbReference type="InterPro" id="IPR045148">
    <property type="entry name" value="TCRG1-like"/>
</dbReference>
<feature type="region of interest" description="Disordered" evidence="2">
    <location>
        <begin position="488"/>
        <end position="513"/>
    </location>
</feature>
<dbReference type="PANTHER" id="PTHR15377">
    <property type="entry name" value="TRANSCRIPTION ELONGATION REGULATOR 1"/>
    <property type="match status" value="1"/>
</dbReference>
<comment type="caution">
    <text evidence="4">The sequence shown here is derived from an EMBL/GenBank/DDBJ whole genome shotgun (WGS) entry which is preliminary data.</text>
</comment>
<evidence type="ECO:0000313" key="5">
    <source>
        <dbReference type="Proteomes" id="UP000053317"/>
    </source>
</evidence>
<dbReference type="OrthoDB" id="410044at2759"/>
<feature type="compositionally biased region" description="Basic and acidic residues" evidence="2">
    <location>
        <begin position="162"/>
        <end position="179"/>
    </location>
</feature>
<proteinExistence type="predicted"/>
<feature type="compositionally biased region" description="Basic and acidic residues" evidence="2">
    <location>
        <begin position="215"/>
        <end position="229"/>
    </location>
</feature>
<dbReference type="EMBL" id="LCWF01000240">
    <property type="protein sequence ID" value="KKY14042.1"/>
    <property type="molecule type" value="Genomic_DNA"/>
</dbReference>
<feature type="region of interest" description="Disordered" evidence="2">
    <location>
        <begin position="162"/>
        <end position="237"/>
    </location>
</feature>
<dbReference type="GO" id="GO:0005634">
    <property type="term" value="C:nucleus"/>
    <property type="evidence" value="ECO:0007669"/>
    <property type="project" value="TreeGrafter"/>
</dbReference>
<dbReference type="AlphaFoldDB" id="A0A0G2DSU1"/>
<dbReference type="PROSITE" id="PS01159">
    <property type="entry name" value="WW_DOMAIN_1"/>
    <property type="match status" value="1"/>
</dbReference>
<dbReference type="FunFam" id="2.20.70.10:FF:000049">
    <property type="entry name" value="Transcription elongation regulator 1-like"/>
    <property type="match status" value="1"/>
</dbReference>
<dbReference type="InterPro" id="IPR001202">
    <property type="entry name" value="WW_dom"/>
</dbReference>
<dbReference type="SMART" id="SM00441">
    <property type="entry name" value="FF"/>
    <property type="match status" value="2"/>
</dbReference>
<dbReference type="SUPFAM" id="SSF51045">
    <property type="entry name" value="WW domain"/>
    <property type="match status" value="2"/>
</dbReference>
<gene>
    <name evidence="4" type="ORF">UCRPC4_g06869</name>
</gene>
<dbReference type="GO" id="GO:0070063">
    <property type="term" value="F:RNA polymerase binding"/>
    <property type="evidence" value="ECO:0007669"/>
    <property type="project" value="InterPro"/>
</dbReference>
<dbReference type="InterPro" id="IPR036517">
    <property type="entry name" value="FF_domain_sf"/>
</dbReference>
<dbReference type="InterPro" id="IPR036020">
    <property type="entry name" value="WW_dom_sf"/>
</dbReference>
<protein>
    <submittedName>
        <fullName evidence="4">Putative ff domain protein</fullName>
    </submittedName>
</protein>
<dbReference type="Gene3D" id="1.10.10.440">
    <property type="entry name" value="FF domain"/>
    <property type="match status" value="2"/>
</dbReference>
<dbReference type="InterPro" id="IPR002713">
    <property type="entry name" value="FF_domain"/>
</dbReference>
<dbReference type="GO" id="GO:0003712">
    <property type="term" value="F:transcription coregulator activity"/>
    <property type="evidence" value="ECO:0007669"/>
    <property type="project" value="TreeGrafter"/>
</dbReference>
<accession>A0A0G2DSU1</accession>
<keyword evidence="5" id="KW-1185">Reference proteome</keyword>
<reference evidence="4 5" key="2">
    <citation type="submission" date="2015-05" db="EMBL/GenBank/DDBJ databases">
        <authorList>
            <person name="Morales-Cruz A."/>
            <person name="Amrine K.C."/>
            <person name="Cantu D."/>
        </authorList>
    </citation>
    <scope>NUCLEOTIDE SEQUENCE [LARGE SCALE GENOMIC DNA]</scope>
    <source>
        <strain evidence="4">UCRPC4</strain>
    </source>
</reference>
<dbReference type="Pfam" id="PF01846">
    <property type="entry name" value="FF"/>
    <property type="match status" value="1"/>
</dbReference>
<dbReference type="CDD" id="cd00201">
    <property type="entry name" value="WW"/>
    <property type="match status" value="1"/>
</dbReference>
<feature type="region of interest" description="Disordered" evidence="2">
    <location>
        <begin position="71"/>
        <end position="113"/>
    </location>
</feature>
<feature type="domain" description="WW" evidence="3">
    <location>
        <begin position="12"/>
        <end position="45"/>
    </location>
</feature>
<evidence type="ECO:0000259" key="3">
    <source>
        <dbReference type="PROSITE" id="PS50020"/>
    </source>
</evidence>
<dbReference type="PROSITE" id="PS50020">
    <property type="entry name" value="WW_DOMAIN_2"/>
    <property type="match status" value="1"/>
</dbReference>
<dbReference type="Proteomes" id="UP000053317">
    <property type="component" value="Unassembled WGS sequence"/>
</dbReference>
<dbReference type="SMART" id="SM00456">
    <property type="entry name" value="WW"/>
    <property type="match status" value="2"/>
</dbReference>
<keyword evidence="1" id="KW-0677">Repeat</keyword>
<evidence type="ECO:0000313" key="4">
    <source>
        <dbReference type="EMBL" id="KKY14042.1"/>
    </source>
</evidence>
<dbReference type="SUPFAM" id="SSF81698">
    <property type="entry name" value="FF domain"/>
    <property type="match status" value="1"/>
</dbReference>
<sequence length="548" mass="63099">MLKTTYKAPTPSPLPPGWTEHKAPTGHLYYYNAQTKQSTYNRPTAPTAEIPSNHAAQDGLSDTSAAFIGGTPFLGVGPQPSANSRQSGDFRGGKSYQNRRRRQDNDRPKSKQAIPGVEPWILVKTRYGRRFIYNPIQNESFWKFPQDVLLAVIKLDEAERLRKERGEPESKMKKNPNHDDADEVASTPAQDPLPDDHVDSDSYEEVEVTDEEDENMKSDAKRLRLDENNGHNSMDFDEDDIEYQLAAMGEDYGLESEEYGEEGDGDGGLSEEDRIALFRDLLDDFHINPYTTWEKVVEEGRIIEDDRYVLLPNMHFRRDVFHSWSNDRIREIKERRLKEEKKDPKIAYVRFLAEHATPKLYWPEFKRKFKKEPEMKDTKLDDKTREKLYRDHIARLKLPGSTRQTDLTDLLKPIPLHSLNKSSTIATLPPAIVTDLRFISLPAKTRDSLVEAYISTLPPAPEVGPGTMSAEEQALLDKNRAEREKRENAMAQRERLVQQEKQRQRGALRHGRELLKEGEMEIEEAMRVRKDGLRAYVPEEPINTQTES</sequence>
<evidence type="ECO:0000256" key="2">
    <source>
        <dbReference type="SAM" id="MobiDB-lite"/>
    </source>
</evidence>
<feature type="region of interest" description="Disordered" evidence="2">
    <location>
        <begin position="1"/>
        <end position="24"/>
    </location>
</feature>
<dbReference type="PANTHER" id="PTHR15377:SF3">
    <property type="entry name" value="WW DOMAIN-CONTAINING PROTEIN"/>
    <property type="match status" value="1"/>
</dbReference>
<organism evidence="4 5">
    <name type="scientific">Phaeomoniella chlamydospora</name>
    <name type="common">Phaeoacremonium chlamydosporum</name>
    <dbReference type="NCBI Taxonomy" id="158046"/>
    <lineage>
        <taxon>Eukaryota</taxon>
        <taxon>Fungi</taxon>
        <taxon>Dikarya</taxon>
        <taxon>Ascomycota</taxon>
        <taxon>Pezizomycotina</taxon>
        <taxon>Eurotiomycetes</taxon>
        <taxon>Chaetothyriomycetidae</taxon>
        <taxon>Phaeomoniellales</taxon>
        <taxon>Phaeomoniellaceae</taxon>
        <taxon>Phaeomoniella</taxon>
    </lineage>
</organism>